<evidence type="ECO:0000256" key="1">
    <source>
        <dbReference type="ARBA" id="ARBA00007953"/>
    </source>
</evidence>
<dbReference type="InterPro" id="IPR020103">
    <property type="entry name" value="PsdUridine_synth_cat_dom_sf"/>
</dbReference>
<dbReference type="Pfam" id="PF01142">
    <property type="entry name" value="TruD"/>
    <property type="match status" value="2"/>
</dbReference>
<evidence type="ECO:0000259" key="5">
    <source>
        <dbReference type="PROSITE" id="PS50984"/>
    </source>
</evidence>
<dbReference type="GO" id="GO:0005829">
    <property type="term" value="C:cytosol"/>
    <property type="evidence" value="ECO:0007669"/>
    <property type="project" value="TreeGrafter"/>
</dbReference>
<organism evidence="6 7">
    <name type="scientific">Inmirania thermothiophila</name>
    <dbReference type="NCBI Taxonomy" id="1750597"/>
    <lineage>
        <taxon>Bacteria</taxon>
        <taxon>Pseudomonadati</taxon>
        <taxon>Pseudomonadota</taxon>
        <taxon>Gammaproteobacteria</taxon>
        <taxon>Chromatiales</taxon>
        <taxon>Ectothiorhodospiraceae</taxon>
        <taxon>Inmirania</taxon>
    </lineage>
</organism>
<dbReference type="NCBIfam" id="NF002153">
    <property type="entry name" value="PRK00984.1-2"/>
    <property type="match status" value="1"/>
</dbReference>
<dbReference type="PANTHER" id="PTHR47811:SF1">
    <property type="entry name" value="TRNA PSEUDOURIDINE SYNTHASE D"/>
    <property type="match status" value="1"/>
</dbReference>
<dbReference type="InterPro" id="IPR011760">
    <property type="entry name" value="PsdUridine_synth_TruD_insert"/>
</dbReference>
<dbReference type="EC" id="5.4.99.27" evidence="4"/>
<accession>A0A3N1Y133</accession>
<sequence length="351" mass="37510">MAPGAVGDPLAAIPFAHGGPVGRGRLRVRPEDFVVEEVLRFAPEGRGEHVYLQVEKVDADTAWVAQRLARAAGMGAARVAWAGLKDRRAVARQWFSVHLPRALPVDWERHAEGRFRVLAETRHRRALRRGGLAGNRFRLVVRELSADPRALAARLGRIAEAGVPNLFGPQRFGQGGSNLEAAAVWFGGGPAPTGRFRRGMVLSAARAHLFNRVAAARIADGSWARLLPGEAVALAGSRSVFAAPQADEALARRCRRGDLHPSGPLWGAGPSLACGACAALEAAVLAPWAAWCRGLEAAGLAHERRALRVLPQGLRWRLEGDALVLRFALPSGAYATALVRELLACPQDACG</sequence>
<protein>
    <recommendedName>
        <fullName evidence="4">tRNA pseudouridine synthase D</fullName>
        <ecNumber evidence="4">5.4.99.27</ecNumber>
    </recommendedName>
    <alternativeName>
        <fullName evidence="4">tRNA pseudouridine(13) synthase</fullName>
    </alternativeName>
    <alternativeName>
        <fullName evidence="4">tRNA pseudouridylate synthase D</fullName>
    </alternativeName>
    <alternativeName>
        <fullName evidence="4">tRNA-uridine isomerase D</fullName>
    </alternativeName>
</protein>
<feature type="domain" description="TRUD" evidence="5">
    <location>
        <begin position="162"/>
        <end position="309"/>
    </location>
</feature>
<dbReference type="PROSITE" id="PS50984">
    <property type="entry name" value="TRUD"/>
    <property type="match status" value="1"/>
</dbReference>
<proteinExistence type="inferred from homology"/>
<dbReference type="InterPro" id="IPR043165">
    <property type="entry name" value="TruD_insert_sf"/>
</dbReference>
<dbReference type="Gene3D" id="3.30.2350.20">
    <property type="entry name" value="TruD, catalytic domain"/>
    <property type="match status" value="1"/>
</dbReference>
<dbReference type="AlphaFoldDB" id="A0A3N1Y133"/>
<evidence type="ECO:0000256" key="2">
    <source>
        <dbReference type="ARBA" id="ARBA00022694"/>
    </source>
</evidence>
<reference evidence="6 7" key="1">
    <citation type="submission" date="2018-11" db="EMBL/GenBank/DDBJ databases">
        <title>Genomic Encyclopedia of Type Strains, Phase IV (KMG-IV): sequencing the most valuable type-strain genomes for metagenomic binning, comparative biology and taxonomic classification.</title>
        <authorList>
            <person name="Goeker M."/>
        </authorList>
    </citation>
    <scope>NUCLEOTIDE SEQUENCE [LARGE SCALE GENOMIC DNA]</scope>
    <source>
        <strain evidence="6 7">DSM 100275</strain>
    </source>
</reference>
<dbReference type="EMBL" id="RJVI01000002">
    <property type="protein sequence ID" value="ROR32238.1"/>
    <property type="molecule type" value="Genomic_DNA"/>
</dbReference>
<dbReference type="GO" id="GO:0160150">
    <property type="term" value="F:tRNA pseudouridine(13) synthase activity"/>
    <property type="evidence" value="ECO:0007669"/>
    <property type="project" value="UniProtKB-EC"/>
</dbReference>
<dbReference type="RefSeq" id="WP_245995171.1">
    <property type="nucleotide sequence ID" value="NZ_RJVI01000002.1"/>
</dbReference>
<evidence type="ECO:0000256" key="4">
    <source>
        <dbReference type="HAMAP-Rule" id="MF_01082"/>
    </source>
</evidence>
<comment type="caution">
    <text evidence="6">The sequence shown here is derived from an EMBL/GenBank/DDBJ whole genome shotgun (WGS) entry which is preliminary data.</text>
</comment>
<keyword evidence="3 4" id="KW-0413">Isomerase</keyword>
<name>A0A3N1Y133_9GAMM</name>
<dbReference type="Proteomes" id="UP000276634">
    <property type="component" value="Unassembled WGS sequence"/>
</dbReference>
<comment type="similarity">
    <text evidence="1 4">Belongs to the pseudouridine synthase TruD family.</text>
</comment>
<dbReference type="GO" id="GO:0031119">
    <property type="term" value="P:tRNA pseudouridine synthesis"/>
    <property type="evidence" value="ECO:0007669"/>
    <property type="project" value="UniProtKB-UniRule"/>
</dbReference>
<dbReference type="InterPro" id="IPR001656">
    <property type="entry name" value="PsdUridine_synth_TruD"/>
</dbReference>
<evidence type="ECO:0000313" key="6">
    <source>
        <dbReference type="EMBL" id="ROR32238.1"/>
    </source>
</evidence>
<dbReference type="InterPro" id="IPR050170">
    <property type="entry name" value="TruD_pseudoU_synthase"/>
</dbReference>
<evidence type="ECO:0000256" key="3">
    <source>
        <dbReference type="ARBA" id="ARBA00023235"/>
    </source>
</evidence>
<dbReference type="HAMAP" id="MF_01082">
    <property type="entry name" value="TruD"/>
    <property type="match status" value="1"/>
</dbReference>
<comment type="function">
    <text evidence="4">Responsible for synthesis of pseudouridine from uracil-13 in transfer RNAs.</text>
</comment>
<dbReference type="PANTHER" id="PTHR47811">
    <property type="entry name" value="TRNA PSEUDOURIDINE SYNTHASE D"/>
    <property type="match status" value="1"/>
</dbReference>
<dbReference type="InterPro" id="IPR042214">
    <property type="entry name" value="TruD_catalytic"/>
</dbReference>
<dbReference type="SUPFAM" id="SSF55120">
    <property type="entry name" value="Pseudouridine synthase"/>
    <property type="match status" value="1"/>
</dbReference>
<feature type="active site" description="Nucleophile" evidence="4">
    <location>
        <position position="86"/>
    </location>
</feature>
<keyword evidence="7" id="KW-1185">Reference proteome</keyword>
<keyword evidence="2 4" id="KW-0819">tRNA processing</keyword>
<dbReference type="GO" id="GO:0003723">
    <property type="term" value="F:RNA binding"/>
    <property type="evidence" value="ECO:0007669"/>
    <property type="project" value="InterPro"/>
</dbReference>
<gene>
    <name evidence="4" type="primary">truD</name>
    <name evidence="6" type="ORF">EDC57_1435</name>
</gene>
<evidence type="ECO:0000313" key="7">
    <source>
        <dbReference type="Proteomes" id="UP000276634"/>
    </source>
</evidence>
<comment type="catalytic activity">
    <reaction evidence="4">
        <text>uridine(13) in tRNA = pseudouridine(13) in tRNA</text>
        <dbReference type="Rhea" id="RHEA:42540"/>
        <dbReference type="Rhea" id="RHEA-COMP:10105"/>
        <dbReference type="Rhea" id="RHEA-COMP:10106"/>
        <dbReference type="ChEBI" id="CHEBI:65314"/>
        <dbReference type="ChEBI" id="CHEBI:65315"/>
        <dbReference type="EC" id="5.4.99.27"/>
    </reaction>
</comment>
<dbReference type="Gene3D" id="3.30.2340.10">
    <property type="entry name" value="TruD, insertion domain"/>
    <property type="match status" value="1"/>
</dbReference>